<dbReference type="GO" id="GO:0005829">
    <property type="term" value="C:cytosol"/>
    <property type="evidence" value="ECO:0007669"/>
    <property type="project" value="TreeGrafter"/>
</dbReference>
<dbReference type="NCBIfam" id="TIGR00365">
    <property type="entry name" value="Grx4 family monothiol glutaredoxin"/>
    <property type="match status" value="1"/>
</dbReference>
<accession>A0A7S3NK94</accession>
<dbReference type="GO" id="GO:0051536">
    <property type="term" value="F:iron-sulfur cluster binding"/>
    <property type="evidence" value="ECO:0007669"/>
    <property type="project" value="UniProtKB-KW"/>
</dbReference>
<keyword evidence="3" id="KW-0411">Iron-sulfur</keyword>
<dbReference type="FunFam" id="3.40.30.10:FF:000012">
    <property type="entry name" value="Monothiol glutaredoxin"/>
    <property type="match status" value="1"/>
</dbReference>
<evidence type="ECO:0000256" key="3">
    <source>
        <dbReference type="ARBA" id="ARBA00023014"/>
    </source>
</evidence>
<sequence length="311" mass="35327">MDKEVLIFYASWEPAGVQMVDMINEVEKSGRFVKIKKWTKIDAENCESSLLEKYKVSAVPTLVFLFGKDSIWRTLEGADSALAFQTISEFDQAEAAVPEDEEKYDTLETKLQQLIRIAPVMVFMKGSPSEPRCKFSRALMEILQGIEFASFDILRDDEVRQGLKVYWPTYPQIYIQGKLLGGLDNIKELVSSASSSETKEKIKSLKDIILELRLKNLIQKAPVMLFMKGEPTAPRCGFSRTICEILSNADIQFDSFDILEDNDIRQGLKSFSQWPTYPQLYVKGSLVGGLDIVQEMARDGNLKDQLFNCIE</sequence>
<dbReference type="InterPro" id="IPR033658">
    <property type="entry name" value="GRX_PICOT-like"/>
</dbReference>
<dbReference type="CDD" id="cd03028">
    <property type="entry name" value="GRX_PICOT_like"/>
    <property type="match status" value="2"/>
</dbReference>
<dbReference type="Pfam" id="PF00462">
    <property type="entry name" value="Glutaredoxin"/>
    <property type="match status" value="2"/>
</dbReference>
<dbReference type="InterPro" id="IPR004480">
    <property type="entry name" value="Monothiol_GRX-rel"/>
</dbReference>
<feature type="domain" description="Glutaredoxin" evidence="4">
    <location>
        <begin position="223"/>
        <end position="287"/>
    </location>
</feature>
<proteinExistence type="predicted"/>
<reference evidence="5" key="1">
    <citation type="submission" date="2021-01" db="EMBL/GenBank/DDBJ databases">
        <authorList>
            <person name="Corre E."/>
            <person name="Pelletier E."/>
            <person name="Niang G."/>
            <person name="Scheremetjew M."/>
            <person name="Finn R."/>
            <person name="Kale V."/>
            <person name="Holt S."/>
            <person name="Cochrane G."/>
            <person name="Meng A."/>
            <person name="Brown T."/>
            <person name="Cohen L."/>
        </authorList>
    </citation>
    <scope>NUCLEOTIDE SEQUENCE</scope>
    <source>
        <strain evidence="5">CCMP1510</strain>
    </source>
</reference>
<dbReference type="InterPro" id="IPR036249">
    <property type="entry name" value="Thioredoxin-like_sf"/>
</dbReference>
<evidence type="ECO:0000256" key="1">
    <source>
        <dbReference type="ARBA" id="ARBA00022723"/>
    </source>
</evidence>
<keyword evidence="1" id="KW-0479">Metal-binding</keyword>
<feature type="domain" description="Glutaredoxin" evidence="4">
    <location>
        <begin position="120"/>
        <end position="179"/>
    </location>
</feature>
<evidence type="ECO:0000259" key="4">
    <source>
        <dbReference type="Pfam" id="PF00462"/>
    </source>
</evidence>
<dbReference type="PANTHER" id="PTHR10293:SF73">
    <property type="entry name" value="GLUTAREDOXIN-3"/>
    <property type="match status" value="1"/>
</dbReference>
<dbReference type="Gene3D" id="3.40.30.10">
    <property type="entry name" value="Glutaredoxin"/>
    <property type="match status" value="3"/>
</dbReference>
<name>A0A7S3NK94_9STRA</name>
<dbReference type="GO" id="GO:0006879">
    <property type="term" value="P:intracellular iron ion homeostasis"/>
    <property type="evidence" value="ECO:0007669"/>
    <property type="project" value="TreeGrafter"/>
</dbReference>
<evidence type="ECO:0000256" key="2">
    <source>
        <dbReference type="ARBA" id="ARBA00023004"/>
    </source>
</evidence>
<dbReference type="GO" id="GO:0005634">
    <property type="term" value="C:nucleus"/>
    <property type="evidence" value="ECO:0007669"/>
    <property type="project" value="TreeGrafter"/>
</dbReference>
<gene>
    <name evidence="5" type="ORF">ALAG00032_LOCUS6470</name>
</gene>
<dbReference type="PROSITE" id="PS51354">
    <property type="entry name" value="GLUTAREDOXIN_2"/>
    <property type="match status" value="2"/>
</dbReference>
<dbReference type="EMBL" id="HBIJ01009199">
    <property type="protein sequence ID" value="CAE0365726.1"/>
    <property type="molecule type" value="Transcribed_RNA"/>
</dbReference>
<dbReference type="InterPro" id="IPR002109">
    <property type="entry name" value="Glutaredoxin"/>
</dbReference>
<dbReference type="PANTHER" id="PTHR10293">
    <property type="entry name" value="GLUTAREDOXIN FAMILY MEMBER"/>
    <property type="match status" value="1"/>
</dbReference>
<organism evidence="5">
    <name type="scientific">Aureoumbra lagunensis</name>
    <dbReference type="NCBI Taxonomy" id="44058"/>
    <lineage>
        <taxon>Eukaryota</taxon>
        <taxon>Sar</taxon>
        <taxon>Stramenopiles</taxon>
        <taxon>Ochrophyta</taxon>
        <taxon>Pelagophyceae</taxon>
        <taxon>Pelagomonadales</taxon>
        <taxon>Aureoumbra</taxon>
    </lineage>
</organism>
<dbReference type="GO" id="GO:0046872">
    <property type="term" value="F:metal ion binding"/>
    <property type="evidence" value="ECO:0007669"/>
    <property type="project" value="UniProtKB-KW"/>
</dbReference>
<dbReference type="AlphaFoldDB" id="A0A7S3NK94"/>
<protein>
    <recommendedName>
        <fullName evidence="4">Glutaredoxin domain-containing protein</fullName>
    </recommendedName>
</protein>
<evidence type="ECO:0000313" key="5">
    <source>
        <dbReference type="EMBL" id="CAE0365726.1"/>
    </source>
</evidence>
<dbReference type="SUPFAM" id="SSF52833">
    <property type="entry name" value="Thioredoxin-like"/>
    <property type="match status" value="3"/>
</dbReference>
<keyword evidence="2" id="KW-0408">Iron</keyword>